<accession>K6ZFI1</accession>
<dbReference type="GO" id="GO:0005886">
    <property type="term" value="C:plasma membrane"/>
    <property type="evidence" value="ECO:0007669"/>
    <property type="project" value="TreeGrafter"/>
</dbReference>
<feature type="transmembrane region" description="Helical" evidence="1">
    <location>
        <begin position="101"/>
        <end position="118"/>
    </location>
</feature>
<sequence>MYLIIKHSHLTLVVISVSFLIIRVIAVSAKAQWLQKKWAKVTPHVIDTFLLATAITLILMIQQYPIVNHWLSAKIIGLFGYILCGALALKGDKSVVSRFSFLLLALSCITYMALVAITKQPLPFYL</sequence>
<dbReference type="PANTHER" id="PTHR39594:SF1">
    <property type="entry name" value="PROTEIN YCHQ"/>
    <property type="match status" value="1"/>
</dbReference>
<proteinExistence type="predicted"/>
<dbReference type="AlphaFoldDB" id="K6ZFI1"/>
<comment type="caution">
    <text evidence="2">The sequence shown here is derived from an EMBL/GenBank/DDBJ whole genome shotgun (WGS) entry which is preliminary data.</text>
</comment>
<gene>
    <name evidence="2" type="ORF">GARC_5235</name>
</gene>
<evidence type="ECO:0000313" key="2">
    <source>
        <dbReference type="EMBL" id="GAC22170.1"/>
    </source>
</evidence>
<evidence type="ECO:0000256" key="1">
    <source>
        <dbReference type="SAM" id="Phobius"/>
    </source>
</evidence>
<dbReference type="InterPro" id="IPR007360">
    <property type="entry name" value="SirB"/>
</dbReference>
<dbReference type="PIRSF" id="PIRSF005610">
    <property type="entry name" value="SirB"/>
    <property type="match status" value="1"/>
</dbReference>
<protein>
    <submittedName>
        <fullName evidence="2">Invasion gene expression up-regulator, SirB</fullName>
    </submittedName>
</protein>
<dbReference type="PANTHER" id="PTHR39594">
    <property type="entry name" value="PROTEIN YCHQ"/>
    <property type="match status" value="1"/>
</dbReference>
<feature type="transmembrane region" description="Helical" evidence="1">
    <location>
        <begin position="45"/>
        <end position="64"/>
    </location>
</feature>
<dbReference type="OrthoDB" id="5588650at2"/>
<dbReference type="Proteomes" id="UP000006327">
    <property type="component" value="Unassembled WGS sequence"/>
</dbReference>
<keyword evidence="1" id="KW-0472">Membrane</keyword>
<reference evidence="2 3" key="1">
    <citation type="journal article" date="2017" name="Antonie Van Leeuwenhoek">
        <title>Rhizobium rhizosphaerae sp. nov., a novel species isolated from rice rhizosphere.</title>
        <authorList>
            <person name="Zhao J.J."/>
            <person name="Zhang J."/>
            <person name="Zhang R.J."/>
            <person name="Zhang C.W."/>
            <person name="Yin H.Q."/>
            <person name="Zhang X.X."/>
        </authorList>
    </citation>
    <scope>NUCLEOTIDE SEQUENCE [LARGE SCALE GENOMIC DNA]</scope>
    <source>
        <strain evidence="2 3">BSs20135</strain>
    </source>
</reference>
<evidence type="ECO:0000313" key="3">
    <source>
        <dbReference type="Proteomes" id="UP000006327"/>
    </source>
</evidence>
<name>K6ZFI1_9ALTE</name>
<feature type="transmembrane region" description="Helical" evidence="1">
    <location>
        <begin position="12"/>
        <end position="33"/>
    </location>
</feature>
<keyword evidence="1" id="KW-0812">Transmembrane</keyword>
<feature type="transmembrane region" description="Helical" evidence="1">
    <location>
        <begin position="70"/>
        <end position="89"/>
    </location>
</feature>
<dbReference type="STRING" id="493475.GARC_5235"/>
<keyword evidence="3" id="KW-1185">Reference proteome</keyword>
<dbReference type="RefSeq" id="WP_007625822.1">
    <property type="nucleotide sequence ID" value="NZ_BAEO01000068.1"/>
</dbReference>
<dbReference type="EMBL" id="BAEO01000068">
    <property type="protein sequence ID" value="GAC22170.1"/>
    <property type="molecule type" value="Genomic_DNA"/>
</dbReference>
<keyword evidence="1" id="KW-1133">Transmembrane helix</keyword>
<dbReference type="Pfam" id="PF04247">
    <property type="entry name" value="SirB"/>
    <property type="match status" value="1"/>
</dbReference>
<dbReference type="eggNOG" id="COG3094">
    <property type="taxonomic scope" value="Bacteria"/>
</dbReference>
<organism evidence="2 3">
    <name type="scientific">Paraglaciecola arctica BSs20135</name>
    <dbReference type="NCBI Taxonomy" id="493475"/>
    <lineage>
        <taxon>Bacteria</taxon>
        <taxon>Pseudomonadati</taxon>
        <taxon>Pseudomonadota</taxon>
        <taxon>Gammaproteobacteria</taxon>
        <taxon>Alteromonadales</taxon>
        <taxon>Alteromonadaceae</taxon>
        <taxon>Paraglaciecola</taxon>
    </lineage>
</organism>